<dbReference type="SUPFAM" id="SSF75304">
    <property type="entry name" value="Amidase signature (AS) enzymes"/>
    <property type="match status" value="1"/>
</dbReference>
<dbReference type="PANTHER" id="PTHR11895:SF151">
    <property type="entry name" value="GLUTAMYL-TRNA(GLN) AMIDOTRANSFERASE SUBUNIT A"/>
    <property type="match status" value="1"/>
</dbReference>
<dbReference type="Gene3D" id="3.90.1300.10">
    <property type="entry name" value="Amidase signature (AS) domain"/>
    <property type="match status" value="1"/>
</dbReference>
<dbReference type="AlphaFoldDB" id="A0A0G4KP32"/>
<gene>
    <name evidence="3" type="ORF">BN1708_010075</name>
</gene>
<dbReference type="STRING" id="100787.A0A0G4KP32"/>
<feature type="region of interest" description="Disordered" evidence="1">
    <location>
        <begin position="129"/>
        <end position="152"/>
    </location>
</feature>
<dbReference type="InterPro" id="IPR036928">
    <property type="entry name" value="AS_sf"/>
</dbReference>
<feature type="domain" description="Amidase" evidence="2">
    <location>
        <begin position="28"/>
        <end position="434"/>
    </location>
</feature>
<proteinExistence type="predicted"/>
<sequence>MAEHLYRLTASEVAAKVRSGQVTIEEYARSLLSRIEARDPVVKAWAYLDPERVMAEARRLDQVPLEERGPLHGVAIGVKDVIFTKDMPTQFNSPLYTDNAPHVDAASIIILRQAGALLVGKTTTTEFAATTRGPATTNPHDPSRTPGGSSAGSGAAVADFQCAVALGTQTGGSMIRPGSFNGVYAFKPTWGAVSREGQKLYSLTFDTLGVFARGVADLELMAHVFALEDDDGDDDDDEAGVGPPAKTTTGFQVQGARFAVCKTMVWPHAGPGTVGALQRAVELLRAQGANVEEISFPESLADLPKWHATVLDAEGRAAFLPEYRAGKDKIAHLLIGHVENRGRTSRAEHLKALDSIAAARPVVDAMLSKYAAVLVPSVPDEAPEGIEWTGNAAFNVIWTALHTPVVNVPGFKGGRGMPVGVSLVAPRYRDRHLLKVSKKVGEIFEAEGGWKPSN</sequence>
<evidence type="ECO:0000313" key="3">
    <source>
        <dbReference type="EMBL" id="CRK11200.1"/>
    </source>
</evidence>
<name>A0A0G4KP32_VERLO</name>
<reference evidence="3 4" key="1">
    <citation type="submission" date="2015-05" db="EMBL/GenBank/DDBJ databases">
        <authorList>
            <person name="Wang D.B."/>
            <person name="Wang M."/>
        </authorList>
    </citation>
    <scope>NUCLEOTIDE SEQUENCE [LARGE SCALE GENOMIC DNA]</scope>
    <source>
        <strain evidence="3">VL1</strain>
    </source>
</reference>
<dbReference type="GO" id="GO:0003824">
    <property type="term" value="F:catalytic activity"/>
    <property type="evidence" value="ECO:0007669"/>
    <property type="project" value="InterPro"/>
</dbReference>
<evidence type="ECO:0000313" key="4">
    <source>
        <dbReference type="Proteomes" id="UP000044602"/>
    </source>
</evidence>
<dbReference type="InterPro" id="IPR000120">
    <property type="entry name" value="Amidase"/>
</dbReference>
<dbReference type="Proteomes" id="UP000044602">
    <property type="component" value="Unassembled WGS sequence"/>
</dbReference>
<dbReference type="Pfam" id="PF01425">
    <property type="entry name" value="Amidase"/>
    <property type="match status" value="1"/>
</dbReference>
<keyword evidence="4" id="KW-1185">Reference proteome</keyword>
<organism evidence="3 4">
    <name type="scientific">Verticillium longisporum</name>
    <name type="common">Verticillium dahliae var. longisporum</name>
    <dbReference type="NCBI Taxonomy" id="100787"/>
    <lineage>
        <taxon>Eukaryota</taxon>
        <taxon>Fungi</taxon>
        <taxon>Dikarya</taxon>
        <taxon>Ascomycota</taxon>
        <taxon>Pezizomycotina</taxon>
        <taxon>Sordariomycetes</taxon>
        <taxon>Hypocreomycetidae</taxon>
        <taxon>Glomerellales</taxon>
        <taxon>Plectosphaerellaceae</taxon>
        <taxon>Verticillium</taxon>
    </lineage>
</organism>
<evidence type="ECO:0000256" key="1">
    <source>
        <dbReference type="SAM" id="MobiDB-lite"/>
    </source>
</evidence>
<evidence type="ECO:0000259" key="2">
    <source>
        <dbReference type="Pfam" id="PF01425"/>
    </source>
</evidence>
<accession>A0A0G4KP32</accession>
<dbReference type="InterPro" id="IPR023631">
    <property type="entry name" value="Amidase_dom"/>
</dbReference>
<dbReference type="EMBL" id="CVQH01002669">
    <property type="protein sequence ID" value="CRK11200.1"/>
    <property type="molecule type" value="Genomic_DNA"/>
</dbReference>
<protein>
    <recommendedName>
        <fullName evidence="2">Amidase domain-containing protein</fullName>
    </recommendedName>
</protein>
<dbReference type="PANTHER" id="PTHR11895">
    <property type="entry name" value="TRANSAMIDASE"/>
    <property type="match status" value="1"/>
</dbReference>